<accession>A0ACC0KLU1</accession>
<evidence type="ECO:0000313" key="1">
    <source>
        <dbReference type="EMBL" id="KAI8437444.1"/>
    </source>
</evidence>
<comment type="caution">
    <text evidence="1">The sequence shown here is derived from an EMBL/GenBank/DDBJ whole genome shotgun (WGS) entry which is preliminary data.</text>
</comment>
<dbReference type="Proteomes" id="UP001064048">
    <property type="component" value="Chromosome 20"/>
</dbReference>
<keyword evidence="2" id="KW-1185">Reference proteome</keyword>
<organism evidence="1 2">
    <name type="scientific">Choristoneura fumiferana</name>
    <name type="common">Spruce budworm moth</name>
    <name type="synonym">Archips fumiferana</name>
    <dbReference type="NCBI Taxonomy" id="7141"/>
    <lineage>
        <taxon>Eukaryota</taxon>
        <taxon>Metazoa</taxon>
        <taxon>Ecdysozoa</taxon>
        <taxon>Arthropoda</taxon>
        <taxon>Hexapoda</taxon>
        <taxon>Insecta</taxon>
        <taxon>Pterygota</taxon>
        <taxon>Neoptera</taxon>
        <taxon>Endopterygota</taxon>
        <taxon>Lepidoptera</taxon>
        <taxon>Glossata</taxon>
        <taxon>Ditrysia</taxon>
        <taxon>Tortricoidea</taxon>
        <taxon>Tortricidae</taxon>
        <taxon>Tortricinae</taxon>
        <taxon>Choristoneura</taxon>
    </lineage>
</organism>
<sequence length="122" mass="13440">MADAQNGGTKQRPEPLSDDFLFSMSSSTENRLSYASSPESDLEVSPPPAPRLVKSSSDPSIATTQDNMDRDDDMTHMADAVPPPYTSSRREGPRAGRRAACCCRRRPRRAPVTLRHNPQIVL</sequence>
<gene>
    <name evidence="1" type="ORF">MSG28_011767</name>
</gene>
<reference evidence="1 2" key="1">
    <citation type="journal article" date="2022" name="Genome Biol. Evol.">
        <title>The Spruce Budworm Genome: Reconstructing the Evolutionary History of Antifreeze Proteins.</title>
        <authorList>
            <person name="Beliveau C."/>
            <person name="Gagne P."/>
            <person name="Picq S."/>
            <person name="Vernygora O."/>
            <person name="Keeling C.I."/>
            <person name="Pinkney K."/>
            <person name="Doucet D."/>
            <person name="Wen F."/>
            <person name="Johnston J.S."/>
            <person name="Maaroufi H."/>
            <person name="Boyle B."/>
            <person name="Laroche J."/>
            <person name="Dewar K."/>
            <person name="Juretic N."/>
            <person name="Blackburn G."/>
            <person name="Nisole A."/>
            <person name="Brunet B."/>
            <person name="Brandao M."/>
            <person name="Lumley L."/>
            <person name="Duan J."/>
            <person name="Quan G."/>
            <person name="Lucarotti C.J."/>
            <person name="Roe A.D."/>
            <person name="Sperling F.A.H."/>
            <person name="Levesque R.C."/>
            <person name="Cusson M."/>
        </authorList>
    </citation>
    <scope>NUCLEOTIDE SEQUENCE [LARGE SCALE GENOMIC DNA]</scope>
    <source>
        <strain evidence="1">Glfc:IPQL:Cfum</strain>
    </source>
</reference>
<protein>
    <submittedName>
        <fullName evidence="1">Uncharacterized protein</fullName>
    </submittedName>
</protein>
<evidence type="ECO:0000313" key="2">
    <source>
        <dbReference type="Proteomes" id="UP001064048"/>
    </source>
</evidence>
<proteinExistence type="predicted"/>
<dbReference type="EMBL" id="CM046120">
    <property type="protein sequence ID" value="KAI8437444.1"/>
    <property type="molecule type" value="Genomic_DNA"/>
</dbReference>
<name>A0ACC0KLU1_CHOFU</name>